<protein>
    <submittedName>
        <fullName evidence="1">Uncharacterized protein</fullName>
    </submittedName>
</protein>
<keyword evidence="2" id="KW-1185">Reference proteome</keyword>
<name>A0ABV5XPC1_9NOCA</name>
<organism evidence="1 2">
    <name type="scientific">Rhodococcus baikonurensis</name>
    <dbReference type="NCBI Taxonomy" id="172041"/>
    <lineage>
        <taxon>Bacteria</taxon>
        <taxon>Bacillati</taxon>
        <taxon>Actinomycetota</taxon>
        <taxon>Actinomycetes</taxon>
        <taxon>Mycobacteriales</taxon>
        <taxon>Nocardiaceae</taxon>
        <taxon>Rhodococcus</taxon>
        <taxon>Rhodococcus erythropolis group</taxon>
    </lineage>
</organism>
<proteinExistence type="predicted"/>
<dbReference type="RefSeq" id="WP_058228469.1">
    <property type="nucleotide sequence ID" value="NZ_JBHMAS010000080.1"/>
</dbReference>
<comment type="caution">
    <text evidence="1">The sequence shown here is derived from an EMBL/GenBank/DDBJ whole genome shotgun (WGS) entry which is preliminary data.</text>
</comment>
<gene>
    <name evidence="1" type="ORF">ACFFQ6_29660</name>
</gene>
<evidence type="ECO:0000313" key="1">
    <source>
        <dbReference type="EMBL" id="MFB9783871.1"/>
    </source>
</evidence>
<reference evidence="1 2" key="1">
    <citation type="submission" date="2024-09" db="EMBL/GenBank/DDBJ databases">
        <authorList>
            <person name="Sun Q."/>
            <person name="Mori K."/>
        </authorList>
    </citation>
    <scope>NUCLEOTIDE SEQUENCE [LARGE SCALE GENOMIC DNA]</scope>
    <source>
        <strain evidence="1 2">JCM 11411</strain>
    </source>
</reference>
<dbReference type="EMBL" id="JBHMAS010000080">
    <property type="protein sequence ID" value="MFB9783871.1"/>
    <property type="molecule type" value="Genomic_DNA"/>
</dbReference>
<sequence>MTTAQSLAVGTKVQFAESKRWWRVRAVSEDNNFVILTSPFNLKKTVQYTIIDNRRGVRGPDDRIFSNGYESDEDINARLSELVAGSISVSKKTSKFVELDIVTVKP</sequence>
<evidence type="ECO:0000313" key="2">
    <source>
        <dbReference type="Proteomes" id="UP001589587"/>
    </source>
</evidence>
<accession>A0ABV5XPC1</accession>
<dbReference type="Proteomes" id="UP001589587">
    <property type="component" value="Unassembled WGS sequence"/>
</dbReference>